<dbReference type="InterPro" id="IPR011057">
    <property type="entry name" value="Mss4-like_sf"/>
</dbReference>
<dbReference type="PANTHER" id="PTHR33337:SF40">
    <property type="entry name" value="CENP-V_GFA DOMAIN-CONTAINING PROTEIN-RELATED"/>
    <property type="match status" value="1"/>
</dbReference>
<proteinExistence type="inferred from homology"/>
<dbReference type="OrthoDB" id="9985472at2759"/>
<evidence type="ECO:0000256" key="4">
    <source>
        <dbReference type="ARBA" id="ARBA00023239"/>
    </source>
</evidence>
<dbReference type="Proteomes" id="UP000663832">
    <property type="component" value="Unassembled WGS sequence"/>
</dbReference>
<keyword evidence="3" id="KW-0862">Zinc</keyword>
<evidence type="ECO:0000256" key="2">
    <source>
        <dbReference type="ARBA" id="ARBA00022723"/>
    </source>
</evidence>
<dbReference type="AlphaFoldDB" id="A0A815R4N8"/>
<evidence type="ECO:0000313" key="7">
    <source>
        <dbReference type="Proteomes" id="UP000663832"/>
    </source>
</evidence>
<dbReference type="EMBL" id="CAJNOM010000500">
    <property type="protein sequence ID" value="CAF1472113.1"/>
    <property type="molecule type" value="Genomic_DNA"/>
</dbReference>
<reference evidence="6" key="1">
    <citation type="submission" date="2021-02" db="EMBL/GenBank/DDBJ databases">
        <authorList>
            <person name="Nowell W R."/>
        </authorList>
    </citation>
    <scope>NUCLEOTIDE SEQUENCE</scope>
</reference>
<name>A0A815R4N8_9BILA</name>
<dbReference type="GO" id="GO:0016846">
    <property type="term" value="F:carbon-sulfur lyase activity"/>
    <property type="evidence" value="ECO:0007669"/>
    <property type="project" value="InterPro"/>
</dbReference>
<sequence>MFSFLSSKELIGHCLCKGVKVKIDRVSLTDKSNEILVCHCSNCQRAGGGLLSYEIILPDEKVTLIDDKSLITRYDDTDTKSKNVVERYFCRQCGSPIYGKIPKNKPNITIVKLSLFTGEIDQLPCPTKEVFCAEMMKWEKKIDGAKHYDEGPE</sequence>
<evidence type="ECO:0000256" key="3">
    <source>
        <dbReference type="ARBA" id="ARBA00022833"/>
    </source>
</evidence>
<dbReference type="Gene3D" id="3.90.1590.10">
    <property type="entry name" value="glutathione-dependent formaldehyde- activating enzyme (gfa)"/>
    <property type="match status" value="1"/>
</dbReference>
<protein>
    <recommendedName>
        <fullName evidence="5">CENP-V/GFA domain-containing protein</fullName>
    </recommendedName>
</protein>
<dbReference type="PANTHER" id="PTHR33337">
    <property type="entry name" value="GFA DOMAIN-CONTAINING PROTEIN"/>
    <property type="match status" value="1"/>
</dbReference>
<dbReference type="InterPro" id="IPR006913">
    <property type="entry name" value="CENP-V/GFA"/>
</dbReference>
<comment type="caution">
    <text evidence="6">The sequence shown here is derived from an EMBL/GenBank/DDBJ whole genome shotgun (WGS) entry which is preliminary data.</text>
</comment>
<evidence type="ECO:0000256" key="1">
    <source>
        <dbReference type="ARBA" id="ARBA00005495"/>
    </source>
</evidence>
<feature type="domain" description="CENP-V/GFA" evidence="5">
    <location>
        <begin position="10"/>
        <end position="139"/>
    </location>
</feature>
<dbReference type="Pfam" id="PF04828">
    <property type="entry name" value="GFA"/>
    <property type="match status" value="1"/>
</dbReference>
<accession>A0A815R4N8</accession>
<evidence type="ECO:0000313" key="6">
    <source>
        <dbReference type="EMBL" id="CAF1472113.1"/>
    </source>
</evidence>
<keyword evidence="7" id="KW-1185">Reference proteome</keyword>
<dbReference type="PROSITE" id="PS51891">
    <property type="entry name" value="CENP_V_GFA"/>
    <property type="match status" value="1"/>
</dbReference>
<keyword evidence="2" id="KW-0479">Metal-binding</keyword>
<gene>
    <name evidence="6" type="ORF">QVE165_LOCUS41666</name>
</gene>
<organism evidence="6 7">
    <name type="scientific">Adineta steineri</name>
    <dbReference type="NCBI Taxonomy" id="433720"/>
    <lineage>
        <taxon>Eukaryota</taxon>
        <taxon>Metazoa</taxon>
        <taxon>Spiralia</taxon>
        <taxon>Gnathifera</taxon>
        <taxon>Rotifera</taxon>
        <taxon>Eurotatoria</taxon>
        <taxon>Bdelloidea</taxon>
        <taxon>Adinetida</taxon>
        <taxon>Adinetidae</taxon>
        <taxon>Adineta</taxon>
    </lineage>
</organism>
<evidence type="ECO:0000259" key="5">
    <source>
        <dbReference type="PROSITE" id="PS51891"/>
    </source>
</evidence>
<dbReference type="SUPFAM" id="SSF51316">
    <property type="entry name" value="Mss4-like"/>
    <property type="match status" value="1"/>
</dbReference>
<comment type="similarity">
    <text evidence="1">Belongs to the Gfa family.</text>
</comment>
<keyword evidence="4" id="KW-0456">Lyase</keyword>
<dbReference type="GO" id="GO:0046872">
    <property type="term" value="F:metal ion binding"/>
    <property type="evidence" value="ECO:0007669"/>
    <property type="project" value="UniProtKB-KW"/>
</dbReference>